<feature type="domain" description="Acylamino-acid-releasing enzyme N-terminal" evidence="9">
    <location>
        <begin position="11"/>
        <end position="283"/>
    </location>
</feature>
<dbReference type="Proteomes" id="UP000001593">
    <property type="component" value="Unassembled WGS sequence"/>
</dbReference>
<evidence type="ECO:0000256" key="2">
    <source>
        <dbReference type="ARBA" id="ARBA00004496"/>
    </source>
</evidence>
<dbReference type="FunFam" id="3.40.50.1820:FF:000146">
    <property type="entry name" value="Acylamino-acid-releasing enzyme"/>
    <property type="match status" value="1"/>
</dbReference>
<evidence type="ECO:0000256" key="7">
    <source>
        <dbReference type="ARBA" id="ARBA00022801"/>
    </source>
</evidence>
<comment type="catalytic activity">
    <reaction evidence="1">
        <text>Cleavage of an N-acetyl or N-formyl amino acid from the N-terminus of a polypeptide.</text>
        <dbReference type="EC" id="3.4.19.1"/>
    </reaction>
</comment>
<dbReference type="GO" id="GO:0006508">
    <property type="term" value="P:proteolysis"/>
    <property type="evidence" value="ECO:0007669"/>
    <property type="project" value="InterPro"/>
</dbReference>
<dbReference type="GO" id="GO:0004252">
    <property type="term" value="F:serine-type endopeptidase activity"/>
    <property type="evidence" value="ECO:0000318"/>
    <property type="project" value="GO_Central"/>
</dbReference>
<dbReference type="PANTHER" id="PTHR42776:SF4">
    <property type="entry name" value="ACYLAMINO-ACID-RELEASING ENZYME"/>
    <property type="match status" value="1"/>
</dbReference>
<dbReference type="GO" id="GO:0005737">
    <property type="term" value="C:cytoplasm"/>
    <property type="evidence" value="ECO:0007669"/>
    <property type="project" value="UniProtKB-SubCell"/>
</dbReference>
<dbReference type="InterPro" id="IPR045550">
    <property type="entry name" value="AARE_N"/>
</dbReference>
<dbReference type="InterPro" id="IPR001375">
    <property type="entry name" value="Peptidase_S9_cat"/>
</dbReference>
<evidence type="ECO:0000256" key="3">
    <source>
        <dbReference type="ARBA" id="ARBA00010040"/>
    </source>
</evidence>
<proteinExistence type="inferred from homology"/>
<dbReference type="GO" id="GO:0008242">
    <property type="term" value="F:omega peptidase activity"/>
    <property type="evidence" value="ECO:0007669"/>
    <property type="project" value="UniProtKB-EC"/>
</dbReference>
<keyword evidence="11" id="KW-1185">Reference proteome</keyword>
<comment type="subunit">
    <text evidence="4">Homotetramer.</text>
</comment>
<keyword evidence="7" id="KW-0378">Hydrolase</keyword>
<reference evidence="10 11" key="1">
    <citation type="journal article" date="2007" name="Science">
        <title>Sea anemone genome reveals ancestral eumetazoan gene repertoire and genomic organization.</title>
        <authorList>
            <person name="Putnam N.H."/>
            <person name="Srivastava M."/>
            <person name="Hellsten U."/>
            <person name="Dirks B."/>
            <person name="Chapman J."/>
            <person name="Salamov A."/>
            <person name="Terry A."/>
            <person name="Shapiro H."/>
            <person name="Lindquist E."/>
            <person name="Kapitonov V.V."/>
            <person name="Jurka J."/>
            <person name="Genikhovich G."/>
            <person name="Grigoriev I.V."/>
            <person name="Lucas S.M."/>
            <person name="Steele R.E."/>
            <person name="Finnerty J.R."/>
            <person name="Technau U."/>
            <person name="Martindale M.Q."/>
            <person name="Rokhsar D.S."/>
        </authorList>
    </citation>
    <scope>NUCLEOTIDE SEQUENCE [LARGE SCALE GENOMIC DNA]</scope>
    <source>
        <strain evidence="11">CH2 X CH6</strain>
    </source>
</reference>
<dbReference type="OMA" id="QEIATPF"/>
<evidence type="ECO:0000259" key="9">
    <source>
        <dbReference type="Pfam" id="PF19283"/>
    </source>
</evidence>
<dbReference type="InterPro" id="IPR029058">
    <property type="entry name" value="AB_hydrolase_fold"/>
</dbReference>
<dbReference type="PANTHER" id="PTHR42776">
    <property type="entry name" value="SERINE PEPTIDASE S9 FAMILY MEMBER"/>
    <property type="match status" value="1"/>
</dbReference>
<evidence type="ECO:0000313" key="11">
    <source>
        <dbReference type="Proteomes" id="UP000001593"/>
    </source>
</evidence>
<evidence type="ECO:0000259" key="8">
    <source>
        <dbReference type="Pfam" id="PF00326"/>
    </source>
</evidence>
<dbReference type="InParanoid" id="A7S6Q1"/>
<dbReference type="PhylomeDB" id="A7S6Q1"/>
<sequence length="725" mass="81743">MKHHFLCTTLQEVLERAAHVFRELAAIPYLTKANILSNTQNEKPASFIVTSQWTQRDLDRNENRVFQRSHCVTLSEGKEPSILETGFPAELHKVTSPSRKYQLILRGVSESKQYEDKQFLEIWSQNNIIRSIDVKEADKHGLIYTDSLFSCFNWSASEKYVLYVAEKKKPKRLSYFEKDKEGNIKIFFNNYSSSSSGDHYLYEEDWGEQLVKKNCPVLAMLAVHSGEITIIPGIPDYLSVGQACWTLDDKGVVFSGWWHKPYRLGLVYCSNRRGGVFHVKVDGSGLEQLSSPEETVAYPNINPITGKLYYLARDCIGVHQTCWKLVEYNWKTKANTTIIDYVDVPGDDGFPGFYMFNSLSSRCWSKDGTKLILASIWRSSQHILCVDVNKCTLVRLTKAPGCWDVLDVYQDLLLASFSSPSQPHQIYLMHIPTELSSMEDLGCTEIASSANGSSDLFNDIEWKIETFPSLETGEGFNADYEGVLVQPIGKETKPPLIVLPHGGPQSVYNSSYIISSVAMCKLGFAILWVNYKGSVGFGRKSLQSIIGKVGTQDVREVMAAAENVLSRGAHDPHNLFVMGGSHGGFLSAHLIGQYPDKFRACAARNPVIDISSMVTVTDIPDWCFVECGFDFDYNLATDSKTMTDMWEKSPIAHVHKVRTPVLLCIGAVDRRVPPSQGIHFHRVLRERGVETKLLLYPEDAHPLDKVGTESDVFVNTVRWFHEHRV</sequence>
<feature type="domain" description="Peptidase S9 prolyl oligopeptidase catalytic" evidence="8">
    <location>
        <begin position="518"/>
        <end position="723"/>
    </location>
</feature>
<evidence type="ECO:0000256" key="4">
    <source>
        <dbReference type="ARBA" id="ARBA00011881"/>
    </source>
</evidence>
<dbReference type="Pfam" id="PF00326">
    <property type="entry name" value="Peptidase_S9"/>
    <property type="match status" value="1"/>
</dbReference>
<dbReference type="SUPFAM" id="SSF53474">
    <property type="entry name" value="alpha/beta-Hydrolases"/>
    <property type="match status" value="1"/>
</dbReference>
<dbReference type="EC" id="3.4.19.1" evidence="5"/>
<dbReference type="Gene3D" id="3.40.50.1820">
    <property type="entry name" value="alpha/beta hydrolase"/>
    <property type="match status" value="1"/>
</dbReference>
<dbReference type="STRING" id="45351.A7S6Q1"/>
<keyword evidence="6" id="KW-0963">Cytoplasm</keyword>
<comment type="subcellular location">
    <subcellularLocation>
        <location evidence="2">Cytoplasm</location>
    </subcellularLocation>
</comment>
<evidence type="ECO:0000256" key="6">
    <source>
        <dbReference type="ARBA" id="ARBA00022490"/>
    </source>
</evidence>
<name>A7S6Q1_NEMVE</name>
<comment type="similarity">
    <text evidence="3">Belongs to the peptidase S9C family.</text>
</comment>
<evidence type="ECO:0000256" key="1">
    <source>
        <dbReference type="ARBA" id="ARBA00000721"/>
    </source>
</evidence>
<dbReference type="eggNOG" id="KOG2100">
    <property type="taxonomic scope" value="Eukaryota"/>
</dbReference>
<dbReference type="HOGENOM" id="CLU_014230_1_1_1"/>
<gene>
    <name evidence="10" type="ORF">NEMVEDRAFT_v1g167135</name>
</gene>
<dbReference type="AlphaFoldDB" id="A7S6Q1"/>
<organism evidence="10 11">
    <name type="scientific">Nematostella vectensis</name>
    <name type="common">Starlet sea anemone</name>
    <dbReference type="NCBI Taxonomy" id="45351"/>
    <lineage>
        <taxon>Eukaryota</taxon>
        <taxon>Metazoa</taxon>
        <taxon>Cnidaria</taxon>
        <taxon>Anthozoa</taxon>
        <taxon>Hexacorallia</taxon>
        <taxon>Actiniaria</taxon>
        <taxon>Edwardsiidae</taxon>
        <taxon>Nematostella</taxon>
    </lineage>
</organism>
<protein>
    <recommendedName>
        <fullName evidence="5">acylaminoacyl-peptidase</fullName>
        <ecNumber evidence="5">3.4.19.1</ecNumber>
    </recommendedName>
</protein>
<dbReference type="Pfam" id="PF19283">
    <property type="entry name" value="APEH_N"/>
    <property type="match status" value="2"/>
</dbReference>
<evidence type="ECO:0000313" key="10">
    <source>
        <dbReference type="EMBL" id="EDO40564.1"/>
    </source>
</evidence>
<feature type="domain" description="Acylamino-acid-releasing enzyme N-terminal" evidence="9">
    <location>
        <begin position="318"/>
        <end position="450"/>
    </location>
</feature>
<dbReference type="SUPFAM" id="SSF82171">
    <property type="entry name" value="DPP6 N-terminal domain-like"/>
    <property type="match status" value="1"/>
</dbReference>
<dbReference type="EMBL" id="DS469589">
    <property type="protein sequence ID" value="EDO40564.1"/>
    <property type="molecule type" value="Genomic_DNA"/>
</dbReference>
<evidence type="ECO:0000256" key="5">
    <source>
        <dbReference type="ARBA" id="ARBA00012917"/>
    </source>
</evidence>
<accession>A7S6Q1</accession>